<organism evidence="3 4">
    <name type="scientific">Orbilia brochopaga</name>
    <dbReference type="NCBI Taxonomy" id="3140254"/>
    <lineage>
        <taxon>Eukaryota</taxon>
        <taxon>Fungi</taxon>
        <taxon>Dikarya</taxon>
        <taxon>Ascomycota</taxon>
        <taxon>Pezizomycotina</taxon>
        <taxon>Orbiliomycetes</taxon>
        <taxon>Orbiliales</taxon>
        <taxon>Orbiliaceae</taxon>
        <taxon>Orbilia</taxon>
    </lineage>
</organism>
<comment type="caution">
    <text evidence="3">The sequence shown here is derived from an EMBL/GenBank/DDBJ whole genome shotgun (WGS) entry which is preliminary data.</text>
</comment>
<dbReference type="CDD" id="cd06257">
    <property type="entry name" value="DnaJ"/>
    <property type="match status" value="1"/>
</dbReference>
<feature type="region of interest" description="Disordered" evidence="1">
    <location>
        <begin position="583"/>
        <end position="772"/>
    </location>
</feature>
<feature type="compositionally biased region" description="Basic and acidic residues" evidence="1">
    <location>
        <begin position="180"/>
        <end position="199"/>
    </location>
</feature>
<feature type="compositionally biased region" description="Polar residues" evidence="1">
    <location>
        <begin position="226"/>
        <end position="237"/>
    </location>
</feature>
<feature type="compositionally biased region" description="Basic and acidic residues" evidence="1">
    <location>
        <begin position="269"/>
        <end position="279"/>
    </location>
</feature>
<feature type="compositionally biased region" description="Polar residues" evidence="1">
    <location>
        <begin position="127"/>
        <end position="146"/>
    </location>
</feature>
<dbReference type="AlphaFoldDB" id="A0AAV9UXF1"/>
<evidence type="ECO:0000313" key="3">
    <source>
        <dbReference type="EMBL" id="KAK6346986.1"/>
    </source>
</evidence>
<dbReference type="PROSITE" id="PS00636">
    <property type="entry name" value="DNAJ_1"/>
    <property type="match status" value="1"/>
</dbReference>
<evidence type="ECO:0000256" key="1">
    <source>
        <dbReference type="SAM" id="MobiDB-lite"/>
    </source>
</evidence>
<feature type="region of interest" description="Disordered" evidence="1">
    <location>
        <begin position="82"/>
        <end position="422"/>
    </location>
</feature>
<evidence type="ECO:0000259" key="2">
    <source>
        <dbReference type="PROSITE" id="PS50076"/>
    </source>
</evidence>
<feature type="compositionally biased region" description="Polar residues" evidence="1">
    <location>
        <begin position="82"/>
        <end position="119"/>
    </location>
</feature>
<dbReference type="InterPro" id="IPR051964">
    <property type="entry name" value="Chaperone_stress_response"/>
</dbReference>
<dbReference type="Proteomes" id="UP001375240">
    <property type="component" value="Unassembled WGS sequence"/>
</dbReference>
<feature type="compositionally biased region" description="Basic and acidic residues" evidence="1">
    <location>
        <begin position="151"/>
        <end position="172"/>
    </location>
</feature>
<dbReference type="EMBL" id="JAVHNQ010000005">
    <property type="protein sequence ID" value="KAK6346986.1"/>
    <property type="molecule type" value="Genomic_DNA"/>
</dbReference>
<name>A0AAV9UXF1_9PEZI</name>
<evidence type="ECO:0000313" key="4">
    <source>
        <dbReference type="Proteomes" id="UP001375240"/>
    </source>
</evidence>
<feature type="compositionally biased region" description="Polar residues" evidence="1">
    <location>
        <begin position="583"/>
        <end position="594"/>
    </location>
</feature>
<feature type="region of interest" description="Disordered" evidence="1">
    <location>
        <begin position="495"/>
        <end position="570"/>
    </location>
</feature>
<feature type="compositionally biased region" description="Basic and acidic residues" evidence="1">
    <location>
        <begin position="537"/>
        <end position="548"/>
    </location>
</feature>
<dbReference type="PRINTS" id="PR00625">
    <property type="entry name" value="JDOMAIN"/>
</dbReference>
<accession>A0AAV9UXF1</accession>
<dbReference type="SMART" id="SM00271">
    <property type="entry name" value="DnaJ"/>
    <property type="match status" value="1"/>
</dbReference>
<reference evidence="3 4" key="1">
    <citation type="submission" date="2019-10" db="EMBL/GenBank/DDBJ databases">
        <authorList>
            <person name="Palmer J.M."/>
        </authorList>
    </citation>
    <scope>NUCLEOTIDE SEQUENCE [LARGE SCALE GENOMIC DNA]</scope>
    <source>
        <strain evidence="3 4">TWF696</strain>
    </source>
</reference>
<feature type="compositionally biased region" description="Polar residues" evidence="1">
    <location>
        <begin position="549"/>
        <end position="559"/>
    </location>
</feature>
<dbReference type="InterPro" id="IPR036869">
    <property type="entry name" value="J_dom_sf"/>
</dbReference>
<dbReference type="PANTHER" id="PTHR44029">
    <property type="entry name" value="DNAJ HOMOLOG SUBFAMILY C MEMBER 21"/>
    <property type="match status" value="1"/>
</dbReference>
<proteinExistence type="predicted"/>
<dbReference type="Gene3D" id="1.10.287.110">
    <property type="entry name" value="DnaJ domain"/>
    <property type="match status" value="1"/>
</dbReference>
<dbReference type="PANTHER" id="PTHR44029:SF1">
    <property type="entry name" value="DNAJ HOMOLOG SUBFAMILY C MEMBER 21"/>
    <property type="match status" value="1"/>
</dbReference>
<feature type="compositionally biased region" description="Basic and acidic residues" evidence="1">
    <location>
        <begin position="209"/>
        <end position="221"/>
    </location>
</feature>
<dbReference type="GO" id="GO:0005737">
    <property type="term" value="C:cytoplasm"/>
    <property type="evidence" value="ECO:0007669"/>
    <property type="project" value="TreeGrafter"/>
</dbReference>
<feature type="compositionally biased region" description="Polar residues" evidence="1">
    <location>
        <begin position="510"/>
        <end position="534"/>
    </location>
</feature>
<feature type="domain" description="J" evidence="2">
    <location>
        <begin position="9"/>
        <end position="75"/>
    </location>
</feature>
<feature type="compositionally biased region" description="Low complexity" evidence="1">
    <location>
        <begin position="698"/>
        <end position="709"/>
    </location>
</feature>
<feature type="compositionally biased region" description="Polar residues" evidence="1">
    <location>
        <begin position="751"/>
        <end position="760"/>
    </location>
</feature>
<gene>
    <name evidence="3" type="ORF">TWF696_007079</name>
</gene>
<feature type="compositionally biased region" description="Polar residues" evidence="1">
    <location>
        <begin position="284"/>
        <end position="294"/>
    </location>
</feature>
<protein>
    <recommendedName>
        <fullName evidence="2">J domain-containing protein</fullName>
    </recommendedName>
</protein>
<sequence length="958" mass="106158">MPKEDVTVDHYAALEVSVTATADEIRKQFRKLALKYHPDRNPGREAEFNAKFQQIQAAHELLTDAVRRKLYDRSRLCHSSFSKTKAQQYPEASTPSREPSSRKYTASSTTRSNFPTANPRSGEGHFSPSSKTQWEQPSRHYNQNGPSAWKATHEKWPRPTRETPRTPKKTRENPYASADADPRSSREQVHANTYKDEGIGGKTPLKHSFFGDRNPREREWMDPTTEPRSTGNSNRNGSGIWETKSSSEEDAPRTSTFYAYTPQTRLRTNLRDTSPDKHMAHGVNSANGTTTNGKSSAASPADPSISPLRSGSFTRSRDQREYGEQQIPPQNHDRRKSSSSINTDGPERRKFSYLFNEDGSRRPHRPAKQNGGSDQDAEEDFLSKNRNVPMRQSYPSSRRNTLDRDPMPSKSPLDSKTSNGLKHAERARFNPPSYNQSEGVQTQFNPFKTFETGRFSPVSAPSGSPAEHQHPKTFSIADWNAMFNGDENIFAVPARKGQQSPRKVPAIPKIQTSFNPGNIQLNFSRPRPTSTSAEGSGKPKDTIPERQSHGVNSAESLESTGAPDSFPKNTFAFEDWEKAFSENNPFDVNRSQQNASSTAARSTSRHRKATSVKKSAASAPQSKTSHADENPTLEPHISEPAESQTENIEEFHSQPSESAFQPAAPSENAQATNTPSPLAMDIDTPRESPKPAPAVPITPTNRNFTTPRNSGIYHSPTVSDENPVSPIRGDGPPISPLRAEEVPRPDEDTEGQSPISSTCKSPPPNLETEESLPATASSINLDALRGVEPMTYAPSTGLDGNWKGMQDTLPFDSRAAPVLNISPSPPPRKTPIRIPTPPEAPAMPSVLSAALYDRNCAAMTVYQTHWNDYNAKIVNHLKARLETDVLRCAQNKGFATGTSSDPKAGIHIDLIQTQKALDELEEDQQVRAQWETAVRNHASALMQWKRYLERLHAVGELN</sequence>
<dbReference type="PROSITE" id="PS50076">
    <property type="entry name" value="DNAJ_2"/>
    <property type="match status" value="1"/>
</dbReference>
<feature type="compositionally biased region" description="Low complexity" evidence="1">
    <location>
        <begin position="295"/>
        <end position="307"/>
    </location>
</feature>
<dbReference type="Pfam" id="PF00226">
    <property type="entry name" value="DnaJ"/>
    <property type="match status" value="1"/>
</dbReference>
<dbReference type="SUPFAM" id="SSF46565">
    <property type="entry name" value="Chaperone J-domain"/>
    <property type="match status" value="1"/>
</dbReference>
<dbReference type="InterPro" id="IPR001623">
    <property type="entry name" value="DnaJ_domain"/>
</dbReference>
<feature type="compositionally biased region" description="Polar residues" evidence="1">
    <location>
        <begin position="253"/>
        <end position="267"/>
    </location>
</feature>
<dbReference type="InterPro" id="IPR018253">
    <property type="entry name" value="DnaJ_domain_CS"/>
</dbReference>
<feature type="compositionally biased region" description="Polar residues" evidence="1">
    <location>
        <begin position="667"/>
        <end position="676"/>
    </location>
</feature>
<keyword evidence="4" id="KW-1185">Reference proteome</keyword>